<dbReference type="Gene3D" id="1.10.3720.10">
    <property type="entry name" value="MetI-like"/>
    <property type="match status" value="1"/>
</dbReference>
<evidence type="ECO:0000313" key="10">
    <source>
        <dbReference type="Proteomes" id="UP001500218"/>
    </source>
</evidence>
<dbReference type="PROSITE" id="PS50928">
    <property type="entry name" value="ABC_TM1"/>
    <property type="match status" value="1"/>
</dbReference>
<dbReference type="PANTHER" id="PTHR30193:SF37">
    <property type="entry name" value="INNER MEMBRANE ABC TRANSPORTER PERMEASE PROTEIN YCJO"/>
    <property type="match status" value="1"/>
</dbReference>
<dbReference type="Proteomes" id="UP001500218">
    <property type="component" value="Unassembled WGS sequence"/>
</dbReference>
<dbReference type="CDD" id="cd06261">
    <property type="entry name" value="TM_PBP2"/>
    <property type="match status" value="1"/>
</dbReference>
<name>A0ABN2M396_9ACTN</name>
<evidence type="ECO:0000256" key="7">
    <source>
        <dbReference type="RuleBase" id="RU363032"/>
    </source>
</evidence>
<dbReference type="InterPro" id="IPR000515">
    <property type="entry name" value="MetI-like"/>
</dbReference>
<organism evidence="9 10">
    <name type="scientific">Luedemannella flava</name>
    <dbReference type="NCBI Taxonomy" id="349316"/>
    <lineage>
        <taxon>Bacteria</taxon>
        <taxon>Bacillati</taxon>
        <taxon>Actinomycetota</taxon>
        <taxon>Actinomycetes</taxon>
        <taxon>Micromonosporales</taxon>
        <taxon>Micromonosporaceae</taxon>
        <taxon>Luedemannella</taxon>
    </lineage>
</organism>
<feature type="transmembrane region" description="Helical" evidence="7">
    <location>
        <begin position="142"/>
        <end position="163"/>
    </location>
</feature>
<dbReference type="InterPro" id="IPR051393">
    <property type="entry name" value="ABC_transporter_permease"/>
</dbReference>
<dbReference type="Pfam" id="PF00528">
    <property type="entry name" value="BPD_transp_1"/>
    <property type="match status" value="1"/>
</dbReference>
<comment type="caution">
    <text evidence="9">The sequence shown here is derived from an EMBL/GenBank/DDBJ whole genome shotgun (WGS) entry which is preliminary data.</text>
</comment>
<reference evidence="9 10" key="1">
    <citation type="journal article" date="2019" name="Int. J. Syst. Evol. Microbiol.">
        <title>The Global Catalogue of Microorganisms (GCM) 10K type strain sequencing project: providing services to taxonomists for standard genome sequencing and annotation.</title>
        <authorList>
            <consortium name="The Broad Institute Genomics Platform"/>
            <consortium name="The Broad Institute Genome Sequencing Center for Infectious Disease"/>
            <person name="Wu L."/>
            <person name="Ma J."/>
        </authorList>
    </citation>
    <scope>NUCLEOTIDE SEQUENCE [LARGE SCALE GENOMIC DNA]</scope>
    <source>
        <strain evidence="9 10">JCM 13250</strain>
    </source>
</reference>
<gene>
    <name evidence="9" type="ORF">GCM10009682_30370</name>
</gene>
<evidence type="ECO:0000256" key="3">
    <source>
        <dbReference type="ARBA" id="ARBA00022475"/>
    </source>
</evidence>
<evidence type="ECO:0000256" key="6">
    <source>
        <dbReference type="ARBA" id="ARBA00023136"/>
    </source>
</evidence>
<feature type="transmembrane region" description="Helical" evidence="7">
    <location>
        <begin position="248"/>
        <end position="270"/>
    </location>
</feature>
<dbReference type="PANTHER" id="PTHR30193">
    <property type="entry name" value="ABC TRANSPORTER PERMEASE PROTEIN"/>
    <property type="match status" value="1"/>
</dbReference>
<evidence type="ECO:0000256" key="5">
    <source>
        <dbReference type="ARBA" id="ARBA00022989"/>
    </source>
</evidence>
<comment type="subcellular location">
    <subcellularLocation>
        <location evidence="1 7">Cell membrane</location>
        <topology evidence="1 7">Multi-pass membrane protein</topology>
    </subcellularLocation>
</comment>
<dbReference type="SUPFAM" id="SSF161098">
    <property type="entry name" value="MetI-like"/>
    <property type="match status" value="1"/>
</dbReference>
<evidence type="ECO:0000313" key="9">
    <source>
        <dbReference type="EMBL" id="GAA1806368.1"/>
    </source>
</evidence>
<proteinExistence type="inferred from homology"/>
<keyword evidence="2 7" id="KW-0813">Transport</keyword>
<keyword evidence="6 7" id="KW-0472">Membrane</keyword>
<feature type="transmembrane region" description="Helical" evidence="7">
    <location>
        <begin position="7"/>
        <end position="27"/>
    </location>
</feature>
<feature type="transmembrane region" description="Helical" evidence="7">
    <location>
        <begin position="206"/>
        <end position="228"/>
    </location>
</feature>
<feature type="domain" description="ABC transmembrane type-1" evidence="8">
    <location>
        <begin position="57"/>
        <end position="269"/>
    </location>
</feature>
<evidence type="ECO:0000256" key="2">
    <source>
        <dbReference type="ARBA" id="ARBA00022448"/>
    </source>
</evidence>
<accession>A0ABN2M396</accession>
<keyword evidence="3" id="KW-1003">Cell membrane</keyword>
<dbReference type="EMBL" id="BAAALT010000083">
    <property type="protein sequence ID" value="GAA1806368.1"/>
    <property type="molecule type" value="Genomic_DNA"/>
</dbReference>
<keyword evidence="10" id="KW-1185">Reference proteome</keyword>
<evidence type="ECO:0000259" key="8">
    <source>
        <dbReference type="PROSITE" id="PS50928"/>
    </source>
</evidence>
<dbReference type="InterPro" id="IPR035906">
    <property type="entry name" value="MetI-like_sf"/>
</dbReference>
<evidence type="ECO:0000256" key="1">
    <source>
        <dbReference type="ARBA" id="ARBA00004651"/>
    </source>
</evidence>
<keyword evidence="4 7" id="KW-0812">Transmembrane</keyword>
<keyword evidence="5 7" id="KW-1133">Transmembrane helix</keyword>
<evidence type="ECO:0000256" key="4">
    <source>
        <dbReference type="ARBA" id="ARBA00022692"/>
    </source>
</evidence>
<feature type="transmembrane region" description="Helical" evidence="7">
    <location>
        <begin position="61"/>
        <end position="83"/>
    </location>
</feature>
<comment type="similarity">
    <text evidence="7">Belongs to the binding-protein-dependent transport system permease family.</text>
</comment>
<sequence>MLWAAPAAIFFAIFGLGPIGAVVYLSFTEWNLLGSPEWTGLDNWARLFEDPDVVGSVRVTLVLTVLCWLVQTPVSLLLGVWAAGPQRNRAVLSTIFFVPLLLSTAAIALTWLSLLDPNFGMAVDLGRFLGVEDGNFLGDRQLALYTVAFVVTWQFIPFHALIYQAAAQQIPATLYEAARVDGADRWRRFFSVTLPQLRHTVTASSILIVIGSLTYFESILLLTGGGPGTATRVLPLHMYVKGFVGTDMGYASVLAVVMVAVGAALSFAIARVTGYHRMSSQREGL</sequence>
<feature type="transmembrane region" description="Helical" evidence="7">
    <location>
        <begin position="90"/>
        <end position="114"/>
    </location>
</feature>
<protein>
    <submittedName>
        <fullName evidence="9">Sugar ABC transporter permease</fullName>
    </submittedName>
</protein>